<dbReference type="PANTHER" id="PTHR13748">
    <property type="entry name" value="COBW-RELATED"/>
    <property type="match status" value="1"/>
</dbReference>
<dbReference type="GO" id="GO:0000166">
    <property type="term" value="F:nucleotide binding"/>
    <property type="evidence" value="ECO:0007669"/>
    <property type="project" value="UniProtKB-KW"/>
</dbReference>
<evidence type="ECO:0000313" key="8">
    <source>
        <dbReference type="EMBL" id="KAF1027587.1"/>
    </source>
</evidence>
<dbReference type="GO" id="GO:0005737">
    <property type="term" value="C:cytoplasm"/>
    <property type="evidence" value="ECO:0007669"/>
    <property type="project" value="TreeGrafter"/>
</dbReference>
<dbReference type="CDD" id="cd03112">
    <property type="entry name" value="CobW-like"/>
    <property type="match status" value="1"/>
</dbReference>
<accession>A0A833USE6</accession>
<evidence type="ECO:0000313" key="9">
    <source>
        <dbReference type="Proteomes" id="UP000490535"/>
    </source>
</evidence>
<gene>
    <name evidence="8" type="primary">yjiA_1</name>
    <name evidence="8" type="ORF">GAK29_00556</name>
</gene>
<dbReference type="PANTHER" id="PTHR13748:SF62">
    <property type="entry name" value="COBW DOMAIN-CONTAINING PROTEIN"/>
    <property type="match status" value="1"/>
</dbReference>
<comment type="caution">
    <text evidence="8">The sequence shown here is derived from an EMBL/GenBank/DDBJ whole genome shotgun (WGS) entry which is preliminary data.</text>
</comment>
<dbReference type="SUPFAM" id="SSF52540">
    <property type="entry name" value="P-loop containing nucleoside triphosphate hydrolases"/>
    <property type="match status" value="1"/>
</dbReference>
<evidence type="ECO:0000256" key="4">
    <source>
        <dbReference type="ARBA" id="ARBA00034320"/>
    </source>
</evidence>
<keyword evidence="1" id="KW-0547">Nucleotide-binding</keyword>
<dbReference type="SUPFAM" id="SSF90002">
    <property type="entry name" value="Hypothetical protein YjiA, C-terminal domain"/>
    <property type="match status" value="1"/>
</dbReference>
<dbReference type="EMBL" id="WNDP01000008">
    <property type="protein sequence ID" value="KAF1027587.1"/>
    <property type="molecule type" value="Genomic_DNA"/>
</dbReference>
<comment type="similarity">
    <text evidence="4">Belongs to the SIMIBI class G3E GTPase family. ZNG1 subfamily.</text>
</comment>
<comment type="catalytic activity">
    <reaction evidence="6">
        <text>GTP + H2O = GDP + phosphate + H(+)</text>
        <dbReference type="Rhea" id="RHEA:19669"/>
        <dbReference type="ChEBI" id="CHEBI:15377"/>
        <dbReference type="ChEBI" id="CHEBI:15378"/>
        <dbReference type="ChEBI" id="CHEBI:37565"/>
        <dbReference type="ChEBI" id="CHEBI:43474"/>
        <dbReference type="ChEBI" id="CHEBI:58189"/>
    </reaction>
    <physiologicalReaction direction="left-to-right" evidence="6">
        <dbReference type="Rhea" id="RHEA:19670"/>
    </physiologicalReaction>
</comment>
<dbReference type="InterPro" id="IPR027417">
    <property type="entry name" value="P-loop_NTPase"/>
</dbReference>
<reference evidence="9" key="1">
    <citation type="journal article" date="2020" name="MBio">
        <title>Horizontal gene transfer to a defensive symbiont with a reduced genome amongst a multipartite beetle microbiome.</title>
        <authorList>
            <person name="Waterworth S.C."/>
            <person name="Florez L.V."/>
            <person name="Rees E.R."/>
            <person name="Hertweck C."/>
            <person name="Kaltenpoth M."/>
            <person name="Kwan J.C."/>
        </authorList>
    </citation>
    <scope>NUCLEOTIDE SEQUENCE [LARGE SCALE GENOMIC DNA]</scope>
</reference>
<dbReference type="Gene3D" id="3.40.50.300">
    <property type="entry name" value="P-loop containing nucleotide triphosphate hydrolases"/>
    <property type="match status" value="1"/>
</dbReference>
<sequence>MKAVKRVPVTLLTGFLGSGKTTLLRHLLADERMKRTAVIINEIGEIGLDHLLIGRLDEDTILLKSGCVCCSVKTEFSETLKLLYQRAQTGLIPAFDRVIVETTGMADPVPLLKLLLADESIAMLFSVQTVITTVDTLLPINLAQQRMERIRQIAVADKIILTKTDLSNAFHQFIEGIRTLNDAAEIINGSDVEAVALSIFDREQYPVVRSLPNAQRFAYTTNQYRNVDQSPHQDVFSLCLYADQPLSWGNVSQFLQKLARLYGSNLLRIKALICVKESLRPIVLHGVQHYLFPETYLDAWPDDDHRSRIVLIFESKLHQRIQALFDEMIFEPINS</sequence>
<proteinExistence type="inferred from homology"/>
<keyword evidence="3" id="KW-0143">Chaperone</keyword>
<protein>
    <submittedName>
        <fullName evidence="8">Putative GTP-binding protein YjiA</fullName>
    </submittedName>
</protein>
<keyword evidence="2" id="KW-0378">Hydrolase</keyword>
<dbReference type="Pfam" id="PF07683">
    <property type="entry name" value="CobW_C"/>
    <property type="match status" value="1"/>
</dbReference>
<dbReference type="AlphaFoldDB" id="A0A833USE6"/>
<dbReference type="InterPro" id="IPR051316">
    <property type="entry name" value="Zinc-reg_GTPase_activator"/>
</dbReference>
<comment type="function">
    <text evidence="5">Zinc chaperone that directly transfers zinc cofactor to target proteins, thereby activating them. Zinc is transferred from the CXCC motif in the GTPase domain to the zinc binding site in target proteins in a process requiring GTP hydrolysis.</text>
</comment>
<evidence type="ECO:0000256" key="2">
    <source>
        <dbReference type="ARBA" id="ARBA00022801"/>
    </source>
</evidence>
<name>A0A833USE6_ACIBZ</name>
<evidence type="ECO:0000256" key="1">
    <source>
        <dbReference type="ARBA" id="ARBA00022741"/>
    </source>
</evidence>
<dbReference type="Gene3D" id="3.30.1220.10">
    <property type="entry name" value="CobW-like, C-terminal domain"/>
    <property type="match status" value="1"/>
</dbReference>
<dbReference type="Pfam" id="PF02492">
    <property type="entry name" value="cobW"/>
    <property type="match status" value="1"/>
</dbReference>
<dbReference type="Proteomes" id="UP000490535">
    <property type="component" value="Unassembled WGS sequence"/>
</dbReference>
<dbReference type="InterPro" id="IPR003495">
    <property type="entry name" value="CobW/HypB/UreG_nucleotide-bd"/>
</dbReference>
<dbReference type="GO" id="GO:0016787">
    <property type="term" value="F:hydrolase activity"/>
    <property type="evidence" value="ECO:0007669"/>
    <property type="project" value="UniProtKB-KW"/>
</dbReference>
<evidence type="ECO:0000256" key="5">
    <source>
        <dbReference type="ARBA" id="ARBA00045658"/>
    </source>
</evidence>
<dbReference type="SMART" id="SM00833">
    <property type="entry name" value="CobW_C"/>
    <property type="match status" value="1"/>
</dbReference>
<evidence type="ECO:0000259" key="7">
    <source>
        <dbReference type="SMART" id="SM00833"/>
    </source>
</evidence>
<feature type="domain" description="CobW C-terminal" evidence="7">
    <location>
        <begin position="235"/>
        <end position="329"/>
    </location>
</feature>
<evidence type="ECO:0000256" key="6">
    <source>
        <dbReference type="ARBA" id="ARBA00049117"/>
    </source>
</evidence>
<dbReference type="InterPro" id="IPR036627">
    <property type="entry name" value="CobW-likC_sf"/>
</dbReference>
<dbReference type="InterPro" id="IPR011629">
    <property type="entry name" value="CobW-like_C"/>
</dbReference>
<organism evidence="8 9">
    <name type="scientific">Acinetobacter bereziniae</name>
    <name type="common">Acinetobacter genomosp. 10</name>
    <dbReference type="NCBI Taxonomy" id="106648"/>
    <lineage>
        <taxon>Bacteria</taxon>
        <taxon>Pseudomonadati</taxon>
        <taxon>Pseudomonadota</taxon>
        <taxon>Gammaproteobacteria</taxon>
        <taxon>Moraxellales</taxon>
        <taxon>Moraxellaceae</taxon>
        <taxon>Acinetobacter</taxon>
    </lineage>
</organism>
<evidence type="ECO:0000256" key="3">
    <source>
        <dbReference type="ARBA" id="ARBA00023186"/>
    </source>
</evidence>